<dbReference type="AlphaFoldDB" id="A0AAU9CQX4"/>
<dbReference type="Proteomes" id="UP001348817">
    <property type="component" value="Plasmid pFA5"/>
</dbReference>
<keyword evidence="3" id="KW-0614">Plasmid</keyword>
<evidence type="ECO:0000259" key="2">
    <source>
        <dbReference type="Pfam" id="PF07693"/>
    </source>
</evidence>
<geneLocation type="plasmid" evidence="3 4">
    <name>pFA5</name>
</geneLocation>
<dbReference type="InterPro" id="IPR011646">
    <property type="entry name" value="KAP_P-loop"/>
</dbReference>
<dbReference type="EMBL" id="AP025319">
    <property type="protein sequence ID" value="BDD12583.1"/>
    <property type="molecule type" value="Genomic_DNA"/>
</dbReference>
<dbReference type="KEGG" id="fax:FUAX_50150"/>
<name>A0AAU9CQX4_9BACT</name>
<dbReference type="SUPFAM" id="SSF52540">
    <property type="entry name" value="P-loop containing nucleoside triphosphate hydrolases"/>
    <property type="match status" value="1"/>
</dbReference>
<accession>A0AAU9CQX4</accession>
<feature type="transmembrane region" description="Helical" evidence="1">
    <location>
        <begin position="173"/>
        <end position="196"/>
    </location>
</feature>
<proteinExistence type="predicted"/>
<evidence type="ECO:0000313" key="4">
    <source>
        <dbReference type="Proteomes" id="UP001348817"/>
    </source>
</evidence>
<feature type="transmembrane region" description="Helical" evidence="1">
    <location>
        <begin position="141"/>
        <end position="161"/>
    </location>
</feature>
<organism evidence="3 4">
    <name type="scientific">Fulvitalea axinellae</name>
    <dbReference type="NCBI Taxonomy" id="1182444"/>
    <lineage>
        <taxon>Bacteria</taxon>
        <taxon>Pseudomonadati</taxon>
        <taxon>Bacteroidota</taxon>
        <taxon>Cytophagia</taxon>
        <taxon>Cytophagales</taxon>
        <taxon>Persicobacteraceae</taxon>
        <taxon>Fulvitalea</taxon>
    </lineage>
</organism>
<gene>
    <name evidence="3" type="ORF">FUAX_50150</name>
</gene>
<evidence type="ECO:0000313" key="3">
    <source>
        <dbReference type="EMBL" id="BDD12583.1"/>
    </source>
</evidence>
<protein>
    <submittedName>
        <fullName evidence="3">NTPase</fullName>
    </submittedName>
</protein>
<evidence type="ECO:0000256" key="1">
    <source>
        <dbReference type="SAM" id="Phobius"/>
    </source>
</evidence>
<sequence>MPNYINSKPTAEDQFEGKSHQRIANSIAEHIKDGNNSLKVLGLEGGWGTGKSTIIELIKENLSDTHHLYVYDCWGHQEDSQRRAFLEEQTLDLLSSDDDLLETKTEHIDLSGVHHEVTWTEKIKFLLAKKRETNQKTVPKLSFGIVIVGLIFIFTPILALISDILGDSNQATLLKLLFSASLLILSTTIWLLSTLYKRFISKSKKWINLSSLFYIYKGKQLEDTTLEIFSEIEPSVKEFKEWMHSISKSLKSKELIIVYDNMDRLPPENVKEIWSSIHTFFAEEKYPKITVIIPFDREHLSEAFKNGNSTTTNEFLNKTFSIIYRVSPPVLTDWKNFFVTKFKEAFGDSENQEIQLVLTIYDRLTSKFTPRDIILFINELVTLKRIWGEEIKLRYIAIFSKKKDYILENPQETILKNDYLDSLGDLLSDDAELQNNISALAFNVPLEKASQVLLLRDIELALRQEGQNGIIELSKHPYFIYILEEVIYNNGLEVDKAILELSHLEKSNLNSEILERLDLIWETLNSKQIEHNIESFEFDDKFKKLLQNISHDSQLKLLNHITSCYGKIKDFNGAVYYKTLLAVESFLNENSIQIELPDLLSPKQVEAKIFLDYLIESQSDYKRFKVKTEPSRLDSFVADCIKEDFSSNILDVNYNDLDSKNYSFPKSFETLETLISENTVTSDNFINLITLQKSFSKSRLLDQTISKENLHEILKVANEDFDGFYDVLCIRIKFADEYDQFISQNRQVAQRQNNRQLMNTWVDKTTSWLQSGNEDLFVEVAKRIEHYICYGDLLILTRTWGNNLVHNVCRLLTLNSYGVSRMNLNSVLPHFFDLVSSINVSENELLKRLDDWSGYVDKITVDNIRTIVPNHDFYKYSTSTTNTLTKHINAILKEYLNSISSEEIISDWANDESYIFNALYWLKYNSKLNSLPRNFFNAIKQVLKSISETSIGIPENETIWFEFIEMAKKKDIAPTIRDIRDYYIRENNISVQLFQFFSDFLKSYGKLSDKPGDITRTILGRIVSNDNCLKIITSDKDFYIPIIIEAKDDAADFKENILQRIESDSTDSELMSFAEKIGISVISETEEDKNEQ</sequence>
<keyword evidence="1" id="KW-1133">Transmembrane helix</keyword>
<keyword evidence="4" id="KW-1185">Reference proteome</keyword>
<dbReference type="RefSeq" id="WP_338395897.1">
    <property type="nucleotide sequence ID" value="NZ_AP025319.1"/>
</dbReference>
<reference evidence="3 4" key="1">
    <citation type="submission" date="2021-12" db="EMBL/GenBank/DDBJ databases">
        <title>Genome sequencing of bacteria with rrn-lacking chromosome and rrn-plasmid.</title>
        <authorList>
            <person name="Anda M."/>
            <person name="Iwasaki W."/>
        </authorList>
    </citation>
    <scope>NUCLEOTIDE SEQUENCE [LARGE SCALE GENOMIC DNA]</scope>
    <source>
        <strain evidence="3 4">DSM 100852</strain>
        <plasmid evidence="3 4">pFA5</plasmid>
    </source>
</reference>
<feature type="domain" description="KAP NTPase" evidence="2">
    <location>
        <begin position="22"/>
        <end position="385"/>
    </location>
</feature>
<keyword evidence="1" id="KW-0472">Membrane</keyword>
<dbReference type="InterPro" id="IPR027417">
    <property type="entry name" value="P-loop_NTPase"/>
</dbReference>
<keyword evidence="1" id="KW-0812">Transmembrane</keyword>
<dbReference type="Pfam" id="PF07693">
    <property type="entry name" value="KAP_NTPase"/>
    <property type="match status" value="1"/>
</dbReference>